<accession>A0AAV5AGS9</accession>
<sequence length="192" mass="22188">MSNASLNTVHIRQIIPDPNFPEVSVPKVTENSLYDRFVELYARKFQHAKEIREMEKEITEEVAQVRAEQEARRKAEEAQRKADKARKNAAEAQRIAEEEARRAKEAWKKAEEKKRKRKGYQVDPIEFVFDELDEIEAALFKKRKINETTRIAAAEPSSKRASSRTSRISTHIHACIGALENKSVSSITQRLR</sequence>
<evidence type="ECO:0000313" key="2">
    <source>
        <dbReference type="EMBL" id="GJJ11889.1"/>
    </source>
</evidence>
<name>A0AAV5AGS9_9AGAM</name>
<protein>
    <submittedName>
        <fullName evidence="2">Uncharacterized protein</fullName>
    </submittedName>
</protein>
<dbReference type="AlphaFoldDB" id="A0AAV5AGS9"/>
<gene>
    <name evidence="2" type="ORF">Clacol_006127</name>
</gene>
<comment type="caution">
    <text evidence="2">The sequence shown here is derived from an EMBL/GenBank/DDBJ whole genome shotgun (WGS) entry which is preliminary data.</text>
</comment>
<proteinExistence type="predicted"/>
<feature type="region of interest" description="Disordered" evidence="1">
    <location>
        <begin position="73"/>
        <end position="115"/>
    </location>
</feature>
<evidence type="ECO:0000256" key="1">
    <source>
        <dbReference type="SAM" id="MobiDB-lite"/>
    </source>
</evidence>
<dbReference type="Proteomes" id="UP001050691">
    <property type="component" value="Unassembled WGS sequence"/>
</dbReference>
<evidence type="ECO:0000313" key="3">
    <source>
        <dbReference type="Proteomes" id="UP001050691"/>
    </source>
</evidence>
<reference evidence="2" key="1">
    <citation type="submission" date="2021-10" db="EMBL/GenBank/DDBJ databases">
        <title>De novo Genome Assembly of Clathrus columnatus (Basidiomycota, Fungi) Using Illumina and Nanopore Sequence Data.</title>
        <authorList>
            <person name="Ogiso-Tanaka E."/>
            <person name="Itagaki H."/>
            <person name="Hosoya T."/>
            <person name="Hosaka K."/>
        </authorList>
    </citation>
    <scope>NUCLEOTIDE SEQUENCE</scope>
    <source>
        <strain evidence="2">MO-923</strain>
    </source>
</reference>
<organism evidence="2 3">
    <name type="scientific">Clathrus columnatus</name>
    <dbReference type="NCBI Taxonomy" id="1419009"/>
    <lineage>
        <taxon>Eukaryota</taxon>
        <taxon>Fungi</taxon>
        <taxon>Dikarya</taxon>
        <taxon>Basidiomycota</taxon>
        <taxon>Agaricomycotina</taxon>
        <taxon>Agaricomycetes</taxon>
        <taxon>Phallomycetidae</taxon>
        <taxon>Phallales</taxon>
        <taxon>Clathraceae</taxon>
        <taxon>Clathrus</taxon>
    </lineage>
</organism>
<dbReference type="EMBL" id="BPWL01000007">
    <property type="protein sequence ID" value="GJJ11889.1"/>
    <property type="molecule type" value="Genomic_DNA"/>
</dbReference>
<feature type="compositionally biased region" description="Basic and acidic residues" evidence="1">
    <location>
        <begin position="73"/>
        <end position="113"/>
    </location>
</feature>
<keyword evidence="3" id="KW-1185">Reference proteome</keyword>